<feature type="domain" description="Gfo/Idh/MocA-like oxidoreductase N-terminal" evidence="3">
    <location>
        <begin position="4"/>
        <end position="123"/>
    </location>
</feature>
<dbReference type="GO" id="GO:0016491">
    <property type="term" value="F:oxidoreductase activity"/>
    <property type="evidence" value="ECO:0007669"/>
    <property type="project" value="UniProtKB-KW"/>
</dbReference>
<dbReference type="PANTHER" id="PTHR43708">
    <property type="entry name" value="CONSERVED EXPRESSED OXIDOREDUCTASE (EUROFUNG)"/>
    <property type="match status" value="1"/>
</dbReference>
<organism evidence="5 6">
    <name type="scientific">Potamilus streckersoni</name>
    <dbReference type="NCBI Taxonomy" id="2493646"/>
    <lineage>
        <taxon>Eukaryota</taxon>
        <taxon>Metazoa</taxon>
        <taxon>Spiralia</taxon>
        <taxon>Lophotrochozoa</taxon>
        <taxon>Mollusca</taxon>
        <taxon>Bivalvia</taxon>
        <taxon>Autobranchia</taxon>
        <taxon>Heteroconchia</taxon>
        <taxon>Palaeoheterodonta</taxon>
        <taxon>Unionida</taxon>
        <taxon>Unionoidea</taxon>
        <taxon>Unionidae</taxon>
        <taxon>Ambleminae</taxon>
        <taxon>Lampsilini</taxon>
        <taxon>Potamilus</taxon>
    </lineage>
</organism>
<evidence type="ECO:0000259" key="3">
    <source>
        <dbReference type="Pfam" id="PF01408"/>
    </source>
</evidence>
<dbReference type="SUPFAM" id="SSF55347">
    <property type="entry name" value="Glyceraldehyde-3-phosphate dehydrogenase-like, C-terminal domain"/>
    <property type="match status" value="1"/>
</dbReference>
<reference evidence="5" key="3">
    <citation type="submission" date="2023-05" db="EMBL/GenBank/DDBJ databases">
        <authorList>
            <person name="Smith C.H."/>
        </authorList>
    </citation>
    <scope>NUCLEOTIDE SEQUENCE</scope>
    <source>
        <strain evidence="5">CHS0354</strain>
        <tissue evidence="5">Mantle</tissue>
    </source>
</reference>
<evidence type="ECO:0000313" key="5">
    <source>
        <dbReference type="EMBL" id="KAK3604892.1"/>
    </source>
</evidence>
<evidence type="ECO:0008006" key="7">
    <source>
        <dbReference type="Google" id="ProtNLM"/>
    </source>
</evidence>
<comment type="similarity">
    <text evidence="1">Belongs to the Gfo/Idh/MocA family.</text>
</comment>
<keyword evidence="6" id="KW-1185">Reference proteome</keyword>
<comment type="caution">
    <text evidence="5">The sequence shown here is derived from an EMBL/GenBank/DDBJ whole genome shotgun (WGS) entry which is preliminary data.</text>
</comment>
<dbReference type="InterPro" id="IPR036291">
    <property type="entry name" value="NAD(P)-bd_dom_sf"/>
</dbReference>
<dbReference type="InterPro" id="IPR055170">
    <property type="entry name" value="GFO_IDH_MocA-like_dom"/>
</dbReference>
<reference evidence="5" key="1">
    <citation type="journal article" date="2021" name="Genome Biol. Evol.">
        <title>A High-Quality Reference Genome for a Parasitic Bivalve with Doubly Uniparental Inheritance (Bivalvia: Unionida).</title>
        <authorList>
            <person name="Smith C.H."/>
        </authorList>
    </citation>
    <scope>NUCLEOTIDE SEQUENCE</scope>
    <source>
        <strain evidence="5">CHS0354</strain>
    </source>
</reference>
<dbReference type="SUPFAM" id="SSF51735">
    <property type="entry name" value="NAD(P)-binding Rossmann-fold domains"/>
    <property type="match status" value="1"/>
</dbReference>
<evidence type="ECO:0000256" key="2">
    <source>
        <dbReference type="ARBA" id="ARBA00023002"/>
    </source>
</evidence>
<evidence type="ECO:0000259" key="4">
    <source>
        <dbReference type="Pfam" id="PF22725"/>
    </source>
</evidence>
<dbReference type="InterPro" id="IPR051317">
    <property type="entry name" value="Gfo/Idh/MocA_oxidoreduct"/>
</dbReference>
<evidence type="ECO:0000256" key="1">
    <source>
        <dbReference type="ARBA" id="ARBA00010928"/>
    </source>
</evidence>
<dbReference type="Pfam" id="PF22725">
    <property type="entry name" value="GFO_IDH_MocA_C3"/>
    <property type="match status" value="1"/>
</dbReference>
<dbReference type="InterPro" id="IPR000683">
    <property type="entry name" value="Gfo/Idh/MocA-like_OxRdtase_N"/>
</dbReference>
<dbReference type="EMBL" id="JAEAOA010000085">
    <property type="protein sequence ID" value="KAK3604892.1"/>
    <property type="molecule type" value="Genomic_DNA"/>
</dbReference>
<sequence>MDRLKVGIIGAGNIAQVHHIPILNKLPNATLHAICDTDVRRAKLISDKYNVKNVFTSHQDMLGLPDLDAVIVSTPTNTHKAIAIDSILAKKFCFIEKPLARTADEAKEILNVVTREKGHVMVGMNQRFRSDALVLKNFLQHGEIGDVFFIKCGWLQKDPVDVQWKTQKNVSGGGVFLDLGIMVLDLALWLLDFPPPKSVSASNFTRTESSKHSHIEDFSVVLLRLKTGQSISIETSWNFEVGTDLLFCNTYGRNGFARVYPLTFHKKLNDKLVNVTPERMGCSSEVPNGISSYYFYANVNVTQNETIKSFYWTYNNKRLSGYIASIKEGLFLNISTTEVLLNGKTGDEIAFVITPFEYPASNIQSFDLGSSAKMYGYYITNTLDTLKTTSGTLSVDFSERNANLLSGTFSFEAIPKNPSGTTPKANVTNVKITSGNFKIPVTLFETP</sequence>
<dbReference type="AlphaFoldDB" id="A0AAE0W918"/>
<name>A0AAE0W918_9BIVA</name>
<dbReference type="PANTHER" id="PTHR43708:SF5">
    <property type="entry name" value="CONSERVED EXPRESSED OXIDOREDUCTASE (EUROFUNG)-RELATED"/>
    <property type="match status" value="1"/>
</dbReference>
<feature type="domain" description="GFO/IDH/MocA-like oxidoreductase" evidence="4">
    <location>
        <begin position="135"/>
        <end position="243"/>
    </location>
</feature>
<dbReference type="GO" id="GO:0000166">
    <property type="term" value="F:nucleotide binding"/>
    <property type="evidence" value="ECO:0007669"/>
    <property type="project" value="InterPro"/>
</dbReference>
<reference evidence="5" key="2">
    <citation type="journal article" date="2021" name="Genome Biol. Evol.">
        <title>Developing a high-quality reference genome for a parasitic bivalve with doubly uniparental inheritance (Bivalvia: Unionida).</title>
        <authorList>
            <person name="Smith C.H."/>
        </authorList>
    </citation>
    <scope>NUCLEOTIDE SEQUENCE</scope>
    <source>
        <strain evidence="5">CHS0354</strain>
        <tissue evidence="5">Mantle</tissue>
    </source>
</reference>
<proteinExistence type="inferred from homology"/>
<keyword evidence="2" id="KW-0560">Oxidoreductase</keyword>
<dbReference type="Gene3D" id="3.30.360.10">
    <property type="entry name" value="Dihydrodipicolinate Reductase, domain 2"/>
    <property type="match status" value="1"/>
</dbReference>
<dbReference type="Proteomes" id="UP001195483">
    <property type="component" value="Unassembled WGS sequence"/>
</dbReference>
<dbReference type="Pfam" id="PF01408">
    <property type="entry name" value="GFO_IDH_MocA"/>
    <property type="match status" value="1"/>
</dbReference>
<gene>
    <name evidence="5" type="ORF">CHS0354_000555</name>
</gene>
<evidence type="ECO:0000313" key="6">
    <source>
        <dbReference type="Proteomes" id="UP001195483"/>
    </source>
</evidence>
<protein>
    <recommendedName>
        <fullName evidence="7">Gfo/Idh/MocA family oxidoreductase</fullName>
    </recommendedName>
</protein>
<dbReference type="Gene3D" id="3.40.50.720">
    <property type="entry name" value="NAD(P)-binding Rossmann-like Domain"/>
    <property type="match status" value="1"/>
</dbReference>
<accession>A0AAE0W918</accession>